<name>A0ACC1AE58_9ROSI</name>
<comment type="caution">
    <text evidence="1">The sequence shown here is derived from an EMBL/GenBank/DDBJ whole genome shotgun (WGS) entry which is preliminary data.</text>
</comment>
<dbReference type="Proteomes" id="UP001164250">
    <property type="component" value="Chromosome 11"/>
</dbReference>
<organism evidence="1 2">
    <name type="scientific">Pistacia atlantica</name>
    <dbReference type="NCBI Taxonomy" id="434234"/>
    <lineage>
        <taxon>Eukaryota</taxon>
        <taxon>Viridiplantae</taxon>
        <taxon>Streptophyta</taxon>
        <taxon>Embryophyta</taxon>
        <taxon>Tracheophyta</taxon>
        <taxon>Spermatophyta</taxon>
        <taxon>Magnoliopsida</taxon>
        <taxon>eudicotyledons</taxon>
        <taxon>Gunneridae</taxon>
        <taxon>Pentapetalae</taxon>
        <taxon>rosids</taxon>
        <taxon>malvids</taxon>
        <taxon>Sapindales</taxon>
        <taxon>Anacardiaceae</taxon>
        <taxon>Pistacia</taxon>
    </lineage>
</organism>
<proteinExistence type="predicted"/>
<protein>
    <submittedName>
        <fullName evidence="1">Uncharacterized protein</fullName>
    </submittedName>
</protein>
<reference evidence="2" key="1">
    <citation type="journal article" date="2023" name="G3 (Bethesda)">
        <title>Genome assembly and association tests identify interacting loci associated with vigor, precocity, and sex in interspecific pistachio rootstocks.</title>
        <authorList>
            <person name="Palmer W."/>
            <person name="Jacygrad E."/>
            <person name="Sagayaradj S."/>
            <person name="Cavanaugh K."/>
            <person name="Han R."/>
            <person name="Bertier L."/>
            <person name="Beede B."/>
            <person name="Kafkas S."/>
            <person name="Golino D."/>
            <person name="Preece J."/>
            <person name="Michelmore R."/>
        </authorList>
    </citation>
    <scope>NUCLEOTIDE SEQUENCE [LARGE SCALE GENOMIC DNA]</scope>
</reference>
<gene>
    <name evidence="1" type="ORF">Patl1_31284</name>
</gene>
<evidence type="ECO:0000313" key="1">
    <source>
        <dbReference type="EMBL" id="KAJ0084525.1"/>
    </source>
</evidence>
<accession>A0ACC1AE58</accession>
<keyword evidence="2" id="KW-1185">Reference proteome</keyword>
<sequence length="110" mass="11711">MEDGENIFEKQSVSKSRTKVGKPPTRLQKHAPANLKLDESSSGNVSIIPLLSPLIESPKALAEGEELKFPKSRNNNDIKCSGEEKKGGGGSSVAGERAVADPATMFSVFI</sequence>
<dbReference type="EMBL" id="CM047907">
    <property type="protein sequence ID" value="KAJ0084525.1"/>
    <property type="molecule type" value="Genomic_DNA"/>
</dbReference>
<evidence type="ECO:0000313" key="2">
    <source>
        <dbReference type="Proteomes" id="UP001164250"/>
    </source>
</evidence>